<protein>
    <submittedName>
        <fullName evidence="1">Uncharacterized protein</fullName>
    </submittedName>
</protein>
<proteinExistence type="predicted"/>
<feature type="non-terminal residue" evidence="1">
    <location>
        <position position="363"/>
    </location>
</feature>
<comment type="caution">
    <text evidence="1">The sequence shown here is derived from an EMBL/GenBank/DDBJ whole genome shotgun (WGS) entry which is preliminary data.</text>
</comment>
<accession>A0A0F8XLK4</accession>
<feature type="non-terminal residue" evidence="1">
    <location>
        <position position="1"/>
    </location>
</feature>
<evidence type="ECO:0000313" key="1">
    <source>
        <dbReference type="EMBL" id="KKK61965.1"/>
    </source>
</evidence>
<gene>
    <name evidence="1" type="ORF">LCGC14_3009060</name>
</gene>
<sequence length="363" mass="39954">IKGIISFKNLISKSNWSLISAIIITSGNLVFNFTNWSYVVFENNQTFNPFTFETKTEAFEINITTNGSTPSSGIFIYNGTDKGSVTITNTAGNDFDIIRTIDIPLTAETKPWFFNFTIGTTEFSSSSQTQIINETTFIKCSIVPAYINITFKNETVAEETVSAQIDSDWNFWLGSGTIVKSLSFTNTSENFEYSFCLTTGNQTLNANVSLTYNNDISEQRDFSDSFILTNATTNQTLFLLPTTDGIFVTFQTITAAEQVISGVTSNVTKAGTLIATGLTDDAGLVQYFLDPDTTYVFTFFKTGFEIVTTTLKPTQSSFTITMGTTPQPAVNDTTKGISYFIRPQANVLSNNTATEFNLTFSST</sequence>
<dbReference type="AlphaFoldDB" id="A0A0F8XLK4"/>
<reference evidence="1" key="1">
    <citation type="journal article" date="2015" name="Nature">
        <title>Complex archaea that bridge the gap between prokaryotes and eukaryotes.</title>
        <authorList>
            <person name="Spang A."/>
            <person name="Saw J.H."/>
            <person name="Jorgensen S.L."/>
            <person name="Zaremba-Niedzwiedzka K."/>
            <person name="Martijn J."/>
            <person name="Lind A.E."/>
            <person name="van Eijk R."/>
            <person name="Schleper C."/>
            <person name="Guy L."/>
            <person name="Ettema T.J."/>
        </authorList>
    </citation>
    <scope>NUCLEOTIDE SEQUENCE</scope>
</reference>
<dbReference type="EMBL" id="LAZR01062227">
    <property type="protein sequence ID" value="KKK61965.1"/>
    <property type="molecule type" value="Genomic_DNA"/>
</dbReference>
<name>A0A0F8XLK4_9ZZZZ</name>
<organism evidence="1">
    <name type="scientific">marine sediment metagenome</name>
    <dbReference type="NCBI Taxonomy" id="412755"/>
    <lineage>
        <taxon>unclassified sequences</taxon>
        <taxon>metagenomes</taxon>
        <taxon>ecological metagenomes</taxon>
    </lineage>
</organism>